<protein>
    <submittedName>
        <fullName evidence="1">Uncharacterized protein</fullName>
    </submittedName>
</protein>
<reference evidence="1 2" key="1">
    <citation type="submission" date="2019-05" db="EMBL/GenBank/DDBJ databases">
        <authorList>
            <consortium name="Pathogen Informatics"/>
        </authorList>
    </citation>
    <scope>NUCLEOTIDE SEQUENCE [LARGE SCALE GENOMIC DNA]</scope>
    <source>
        <strain evidence="1 2">NCTC11557</strain>
    </source>
</reference>
<name>A0AAE9R0K7_STREQ</name>
<gene>
    <name evidence="1" type="ORF">NCTC11557_02449</name>
</gene>
<sequence length="166" mass="19363">MSEVITITKEELKAMIAAEVAKNSLPRVKKDFRDVMVQGKELSDINNKYPHIADRLSKVFVSQVGNMSTKRRRFDDSLIPDLYTRKRHAQGREYYHEKIFLTDLHDNLRKLSLNVLGASIIKDLDDDEFDYSLFAYEKLKTCFLELYAERISKEEVILSEISKVEV</sequence>
<proteinExistence type="predicted"/>
<dbReference type="RefSeq" id="WP_143935354.1">
    <property type="nucleotide sequence ID" value="NZ_CABEIY010000008.1"/>
</dbReference>
<evidence type="ECO:0000313" key="2">
    <source>
        <dbReference type="Proteomes" id="UP000339049"/>
    </source>
</evidence>
<evidence type="ECO:0000313" key="1">
    <source>
        <dbReference type="EMBL" id="VTT27489.1"/>
    </source>
</evidence>
<organism evidence="1 2">
    <name type="scientific">Streptococcus dysgalactiae subsp. equisimilis</name>
    <name type="common">Streptococcus equisimilis</name>
    <dbReference type="NCBI Taxonomy" id="119602"/>
    <lineage>
        <taxon>Bacteria</taxon>
        <taxon>Bacillati</taxon>
        <taxon>Bacillota</taxon>
        <taxon>Bacilli</taxon>
        <taxon>Lactobacillales</taxon>
        <taxon>Streptococcaceae</taxon>
        <taxon>Streptococcus</taxon>
    </lineage>
</organism>
<dbReference type="AlphaFoldDB" id="A0AAE9R0K7"/>
<accession>A0AAE9R0K7</accession>
<dbReference type="EMBL" id="CABEIY010000008">
    <property type="protein sequence ID" value="VTT27489.1"/>
    <property type="molecule type" value="Genomic_DNA"/>
</dbReference>
<dbReference type="Proteomes" id="UP000339049">
    <property type="component" value="Unassembled WGS sequence"/>
</dbReference>
<comment type="caution">
    <text evidence="1">The sequence shown here is derived from an EMBL/GenBank/DDBJ whole genome shotgun (WGS) entry which is preliminary data.</text>
</comment>